<evidence type="ECO:0000313" key="2">
    <source>
        <dbReference type="EMBL" id="MBC9247637.1"/>
    </source>
</evidence>
<sequence>MIKGHERLNAMAGLLLAVVMLGMIIFEYSGSHAIAAIAGGVAVLVVLAFCFSVSLKELIFVIIGGVLIIWAMLTHADWPLGLLKATETATFVIALYSALSALRSAAIGSPAIIECGRFLARQPPGRRYLALTLGGHLFGLILMYGSIALLGSLAVESTANETNPEIKRHRLRRMLVAIQRGFAATLCWSPLTFSMVITLALVPGASWGGVVLPCLVTTFLMIGVGWATDTIFKPKLSGPRPSRIPETGSWFRYLRPLILLLAVVVSGTLILRVATGVEVIGAVMTLVPAIALIWTYVQSNPTLGPRSQQTVRRAAEFLTEELPKYRGQIVLLFMAGFIGSLGAFVLVPAVQGTGLDLTVLPPQLIVVAMVWLVPFTGQIGMNPILAVSLLVPLLPSPEVLGISPAAMVMAITGGWALSGTTSPFTASVLLVASFGKIPARDVGMKWNLAYVLVMGVLMSLWALLLTIIL</sequence>
<dbReference type="EMBL" id="JACOQL010000004">
    <property type="protein sequence ID" value="MBC9247637.1"/>
    <property type="molecule type" value="Genomic_DNA"/>
</dbReference>
<organism evidence="2 3">
    <name type="scientific">Paracoccus amoyensis</name>
    <dbReference type="NCBI Taxonomy" id="2760093"/>
    <lineage>
        <taxon>Bacteria</taxon>
        <taxon>Pseudomonadati</taxon>
        <taxon>Pseudomonadota</taxon>
        <taxon>Alphaproteobacteria</taxon>
        <taxon>Rhodobacterales</taxon>
        <taxon>Paracoccaceae</taxon>
        <taxon>Paracoccus</taxon>
    </lineage>
</organism>
<protein>
    <recommendedName>
        <fullName evidence="4">H+/citrate symporter</fullName>
    </recommendedName>
</protein>
<feature type="transmembrane region" description="Helical" evidence="1">
    <location>
        <begin position="406"/>
        <end position="434"/>
    </location>
</feature>
<feature type="transmembrane region" description="Helical" evidence="1">
    <location>
        <begin position="7"/>
        <end position="26"/>
    </location>
</feature>
<evidence type="ECO:0008006" key="4">
    <source>
        <dbReference type="Google" id="ProtNLM"/>
    </source>
</evidence>
<dbReference type="AlphaFoldDB" id="A0A926GG30"/>
<dbReference type="Proteomes" id="UP000608594">
    <property type="component" value="Unassembled WGS sequence"/>
</dbReference>
<keyword evidence="1" id="KW-0812">Transmembrane</keyword>
<feature type="transmembrane region" description="Helical" evidence="1">
    <location>
        <begin position="176"/>
        <end position="201"/>
    </location>
</feature>
<keyword evidence="1" id="KW-1133">Transmembrane helix</keyword>
<feature type="transmembrane region" description="Helical" evidence="1">
    <location>
        <begin position="279"/>
        <end position="297"/>
    </location>
</feature>
<feature type="transmembrane region" description="Helical" evidence="1">
    <location>
        <begin position="58"/>
        <end position="76"/>
    </location>
</feature>
<evidence type="ECO:0000313" key="3">
    <source>
        <dbReference type="Proteomes" id="UP000608594"/>
    </source>
</evidence>
<accession>A0A926GG30</accession>
<feature type="transmembrane region" description="Helical" evidence="1">
    <location>
        <begin position="253"/>
        <end position="273"/>
    </location>
</feature>
<keyword evidence="1" id="KW-0472">Membrane</keyword>
<feature type="transmembrane region" description="Helical" evidence="1">
    <location>
        <begin position="128"/>
        <end position="155"/>
    </location>
</feature>
<gene>
    <name evidence="2" type="ORF">H4P12_13195</name>
</gene>
<feature type="transmembrane region" description="Helical" evidence="1">
    <location>
        <begin position="329"/>
        <end position="350"/>
    </location>
</feature>
<evidence type="ECO:0000256" key="1">
    <source>
        <dbReference type="SAM" id="Phobius"/>
    </source>
</evidence>
<keyword evidence="3" id="KW-1185">Reference proteome</keyword>
<dbReference type="RefSeq" id="WP_187794144.1">
    <property type="nucleotide sequence ID" value="NZ_JACOQL010000004.1"/>
</dbReference>
<proteinExistence type="predicted"/>
<feature type="transmembrane region" description="Helical" evidence="1">
    <location>
        <begin position="446"/>
        <end position="468"/>
    </location>
</feature>
<name>A0A926GG30_9RHOB</name>
<feature type="transmembrane region" description="Helical" evidence="1">
    <location>
        <begin position="207"/>
        <end position="232"/>
    </location>
</feature>
<reference evidence="2" key="1">
    <citation type="submission" date="2020-08" db="EMBL/GenBank/DDBJ databases">
        <title>Paracoccus amoyensis sp. nov., isolated from the surface seawater at coast of Xiamen, Fujian.</title>
        <authorList>
            <person name="Lyu L."/>
        </authorList>
    </citation>
    <scope>NUCLEOTIDE SEQUENCE</scope>
    <source>
        <strain evidence="2">11-3</strain>
    </source>
</reference>
<feature type="transmembrane region" description="Helical" evidence="1">
    <location>
        <begin position="32"/>
        <end position="51"/>
    </location>
</feature>
<comment type="caution">
    <text evidence="2">The sequence shown here is derived from an EMBL/GenBank/DDBJ whole genome shotgun (WGS) entry which is preliminary data.</text>
</comment>